<dbReference type="Pfam" id="PF13181">
    <property type="entry name" value="TPR_8"/>
    <property type="match status" value="3"/>
</dbReference>
<dbReference type="Gene3D" id="1.25.40.10">
    <property type="entry name" value="Tetratricopeptide repeat domain"/>
    <property type="match status" value="2"/>
</dbReference>
<dbReference type="RefSeq" id="WP_002598429.1">
    <property type="nucleotide sequence ID" value="NZ_KB850956.1"/>
</dbReference>
<dbReference type="SMART" id="SM00028">
    <property type="entry name" value="TPR"/>
    <property type="match status" value="4"/>
</dbReference>
<evidence type="ECO:0000259" key="1">
    <source>
        <dbReference type="PROSITE" id="PS50943"/>
    </source>
</evidence>
<dbReference type="SUPFAM" id="SSF48452">
    <property type="entry name" value="TPR-like"/>
    <property type="match status" value="1"/>
</dbReference>
<accession>N9Y092</accession>
<dbReference type="SUPFAM" id="SSF47413">
    <property type="entry name" value="lambda repressor-like DNA-binding domains"/>
    <property type="match status" value="1"/>
</dbReference>
<name>N9Y092_9CLOT</name>
<dbReference type="PATRIC" id="fig|999411.4.peg.1900"/>
<dbReference type="InterPro" id="IPR010982">
    <property type="entry name" value="Lambda_DNA-bd_dom_sf"/>
</dbReference>
<sequence>MEILSTGEKIKRIRVYNGITLKELCGTEISISKMSCIENGKIEADAEILKYISDKLKIDFNYLSKSVYDQIKDNVKEVEENLSRYDYEKELKFNLEYAIDYGYIEQGMEIINKLFRYYKKKKMWGNLSEIIPIYYDLYSKTEDLNNQLIYLFEIGDYLFLNEEYDESGVYFARILDLMRNNSLDNTELYAKICCELSKCHFKLGKYLEGEEILNKSLDLLDKVTDRKILCEIYHVNAIKNILMQQYSKENRDKACSYAKDDIYKIVDMKSDYVKCYFKTFNTIEAEKTIEEIIPILQRESTDICAEEFVKFLKILKQYNQREYIQRILDNALNIAIVTNNIQLMEYSYYLKGTLLEEEGKYEEAEMNFNLSLDALARFGTKKDFYERYLDLGNLYYKLDNLKESVRYFCLAMDVKNKCNY</sequence>
<dbReference type="InterPro" id="IPR001387">
    <property type="entry name" value="Cro/C1-type_HTH"/>
</dbReference>
<evidence type="ECO:0000313" key="2">
    <source>
        <dbReference type="EMBL" id="ENZ01227.1"/>
    </source>
</evidence>
<keyword evidence="3" id="KW-1185">Reference proteome</keyword>
<dbReference type="InterPro" id="IPR011990">
    <property type="entry name" value="TPR-like_helical_dom_sf"/>
</dbReference>
<evidence type="ECO:0000313" key="3">
    <source>
        <dbReference type="Proteomes" id="UP000013097"/>
    </source>
</evidence>
<organism evidence="2 3">
    <name type="scientific">Clostridium thermobutyricum</name>
    <dbReference type="NCBI Taxonomy" id="29372"/>
    <lineage>
        <taxon>Bacteria</taxon>
        <taxon>Bacillati</taxon>
        <taxon>Bacillota</taxon>
        <taxon>Clostridia</taxon>
        <taxon>Eubacteriales</taxon>
        <taxon>Clostridiaceae</taxon>
        <taxon>Clostridium</taxon>
    </lineage>
</organism>
<comment type="caution">
    <text evidence="2">The sequence shown here is derived from an EMBL/GenBank/DDBJ whole genome shotgun (WGS) entry which is preliminary data.</text>
</comment>
<dbReference type="Proteomes" id="UP000013097">
    <property type="component" value="Unassembled WGS sequence"/>
</dbReference>
<proteinExistence type="predicted"/>
<dbReference type="AlphaFoldDB" id="N9Y092"/>
<dbReference type="Gene3D" id="1.10.260.40">
    <property type="entry name" value="lambda repressor-like DNA-binding domains"/>
    <property type="match status" value="1"/>
</dbReference>
<dbReference type="InterPro" id="IPR019734">
    <property type="entry name" value="TPR_rpt"/>
</dbReference>
<dbReference type="GO" id="GO:0003677">
    <property type="term" value="F:DNA binding"/>
    <property type="evidence" value="ECO:0007669"/>
    <property type="project" value="InterPro"/>
</dbReference>
<dbReference type="eggNOG" id="COG1396">
    <property type="taxonomic scope" value="Bacteria"/>
</dbReference>
<dbReference type="CDD" id="cd00093">
    <property type="entry name" value="HTH_XRE"/>
    <property type="match status" value="1"/>
</dbReference>
<dbReference type="EMBL" id="AGYT01000009">
    <property type="protein sequence ID" value="ENZ01227.1"/>
    <property type="molecule type" value="Genomic_DNA"/>
</dbReference>
<gene>
    <name evidence="2" type="ORF">HMPREF1092_01935</name>
</gene>
<dbReference type="HOGENOM" id="CLU_651668_0_0_9"/>
<dbReference type="PROSITE" id="PS50943">
    <property type="entry name" value="HTH_CROC1"/>
    <property type="match status" value="1"/>
</dbReference>
<feature type="domain" description="HTH cro/C1-type" evidence="1">
    <location>
        <begin position="10"/>
        <end position="63"/>
    </location>
</feature>
<reference evidence="2 3" key="1">
    <citation type="submission" date="2013-01" db="EMBL/GenBank/DDBJ databases">
        <title>The Genome Sequence of Clostridium colicanis 209318.</title>
        <authorList>
            <consortium name="The Broad Institute Genome Sequencing Platform"/>
            <person name="Earl A."/>
            <person name="Ward D."/>
            <person name="Feldgarden M."/>
            <person name="Gevers D."/>
            <person name="Courvalin P."/>
            <person name="Lambert T."/>
            <person name="Walker B."/>
            <person name="Young S.K."/>
            <person name="Zeng Q."/>
            <person name="Gargeya S."/>
            <person name="Fitzgerald M."/>
            <person name="Haas B."/>
            <person name="Abouelleil A."/>
            <person name="Alvarado L."/>
            <person name="Arachchi H.M."/>
            <person name="Berlin A.M."/>
            <person name="Chapman S.B."/>
            <person name="Dewar J."/>
            <person name="Goldberg J."/>
            <person name="Griggs A."/>
            <person name="Gujja S."/>
            <person name="Hansen M."/>
            <person name="Howarth C."/>
            <person name="Imamovic A."/>
            <person name="Larimer J."/>
            <person name="McCowan C."/>
            <person name="Murphy C."/>
            <person name="Neiman D."/>
            <person name="Pearson M."/>
            <person name="Priest M."/>
            <person name="Roberts A."/>
            <person name="Saif S."/>
            <person name="Shea T."/>
            <person name="Sisk P."/>
            <person name="Sykes S."/>
            <person name="Wortman J."/>
            <person name="Nusbaum C."/>
            <person name="Birren B."/>
        </authorList>
    </citation>
    <scope>NUCLEOTIDE SEQUENCE [LARGE SCALE GENOMIC DNA]</scope>
    <source>
        <strain evidence="2 3">209318</strain>
    </source>
</reference>
<protein>
    <recommendedName>
        <fullName evidence="1">HTH cro/C1-type domain-containing protein</fullName>
    </recommendedName>
</protein>